<sequence length="135" mass="15094">MCTGLCLHNHPNVILRMARINFSGRILPAAQFHACNIRFGIVPVYQWTQLVSIGWLLSAWGVRAPRSMALFMLAARKSLRVAPKRHKVFALYRCGGNENAVCSRGNRGGETRNVPHLPGILWSLLILCCESARKL</sequence>
<accession>A0A016W4P8</accession>
<name>A0A016W4P8_9BILA</name>
<organism evidence="1 2">
    <name type="scientific">Ancylostoma ceylanicum</name>
    <dbReference type="NCBI Taxonomy" id="53326"/>
    <lineage>
        <taxon>Eukaryota</taxon>
        <taxon>Metazoa</taxon>
        <taxon>Ecdysozoa</taxon>
        <taxon>Nematoda</taxon>
        <taxon>Chromadorea</taxon>
        <taxon>Rhabditida</taxon>
        <taxon>Rhabditina</taxon>
        <taxon>Rhabditomorpha</taxon>
        <taxon>Strongyloidea</taxon>
        <taxon>Ancylostomatidae</taxon>
        <taxon>Ancylostomatinae</taxon>
        <taxon>Ancylostoma</taxon>
    </lineage>
</organism>
<gene>
    <name evidence="1" type="primary">Acey_s0001.g186</name>
    <name evidence="1" type="ORF">Y032_0001g186</name>
</gene>
<dbReference type="Proteomes" id="UP000024635">
    <property type="component" value="Unassembled WGS sequence"/>
</dbReference>
<comment type="caution">
    <text evidence="1">The sequence shown here is derived from an EMBL/GenBank/DDBJ whole genome shotgun (WGS) entry which is preliminary data.</text>
</comment>
<dbReference type="OrthoDB" id="9993736at2759"/>
<dbReference type="EMBL" id="JARK01001337">
    <property type="protein sequence ID" value="EYC33978.1"/>
    <property type="molecule type" value="Genomic_DNA"/>
</dbReference>
<evidence type="ECO:0000313" key="2">
    <source>
        <dbReference type="Proteomes" id="UP000024635"/>
    </source>
</evidence>
<proteinExistence type="predicted"/>
<keyword evidence="2" id="KW-1185">Reference proteome</keyword>
<evidence type="ECO:0000313" key="1">
    <source>
        <dbReference type="EMBL" id="EYC33978.1"/>
    </source>
</evidence>
<protein>
    <submittedName>
        <fullName evidence="1">Uncharacterized protein</fullName>
    </submittedName>
</protein>
<reference evidence="2" key="1">
    <citation type="journal article" date="2015" name="Nat. Genet.">
        <title>The genome and transcriptome of the zoonotic hookworm Ancylostoma ceylanicum identify infection-specific gene families.</title>
        <authorList>
            <person name="Schwarz E.M."/>
            <person name="Hu Y."/>
            <person name="Antoshechkin I."/>
            <person name="Miller M.M."/>
            <person name="Sternberg P.W."/>
            <person name="Aroian R.V."/>
        </authorList>
    </citation>
    <scope>NUCLEOTIDE SEQUENCE</scope>
    <source>
        <strain evidence="2">HY135</strain>
    </source>
</reference>
<dbReference type="AlphaFoldDB" id="A0A016W4P8"/>